<dbReference type="GO" id="GO:0016747">
    <property type="term" value="F:acyltransferase activity, transferring groups other than amino-acyl groups"/>
    <property type="evidence" value="ECO:0007669"/>
    <property type="project" value="InterPro"/>
</dbReference>
<dbReference type="EMBL" id="SOCE01000001">
    <property type="protein sequence ID" value="TDU90224.1"/>
    <property type="molecule type" value="Genomic_DNA"/>
</dbReference>
<feature type="domain" description="N-acetyltransferase" evidence="3">
    <location>
        <begin position="1"/>
        <end position="160"/>
    </location>
</feature>
<keyword evidence="5" id="KW-1185">Reference proteome</keyword>
<organism evidence="4 5">
    <name type="scientific">Kribbella voronezhensis</name>
    <dbReference type="NCBI Taxonomy" id="2512212"/>
    <lineage>
        <taxon>Bacteria</taxon>
        <taxon>Bacillati</taxon>
        <taxon>Actinomycetota</taxon>
        <taxon>Actinomycetes</taxon>
        <taxon>Propionibacteriales</taxon>
        <taxon>Kribbellaceae</taxon>
        <taxon>Kribbella</taxon>
    </lineage>
</organism>
<protein>
    <recommendedName>
        <fullName evidence="3">N-acetyltransferase domain-containing protein</fullName>
    </recommendedName>
</protein>
<dbReference type="Pfam" id="PF00583">
    <property type="entry name" value="Acetyltransf_1"/>
    <property type="match status" value="1"/>
</dbReference>
<dbReference type="SUPFAM" id="SSF55729">
    <property type="entry name" value="Acyl-CoA N-acyltransferases (Nat)"/>
    <property type="match status" value="1"/>
</dbReference>
<keyword evidence="1" id="KW-0808">Transferase</keyword>
<name>A0A4R7TDP4_9ACTN</name>
<dbReference type="InterPro" id="IPR000182">
    <property type="entry name" value="GNAT_dom"/>
</dbReference>
<evidence type="ECO:0000256" key="2">
    <source>
        <dbReference type="ARBA" id="ARBA00023315"/>
    </source>
</evidence>
<dbReference type="InterPro" id="IPR016181">
    <property type="entry name" value="Acyl_CoA_acyltransferase"/>
</dbReference>
<dbReference type="PIRSF" id="PIRSF028520">
    <property type="entry name" value="UCP028520"/>
    <property type="match status" value="1"/>
</dbReference>
<evidence type="ECO:0000313" key="5">
    <source>
        <dbReference type="Proteomes" id="UP000295151"/>
    </source>
</evidence>
<dbReference type="PROSITE" id="PS51186">
    <property type="entry name" value="GNAT"/>
    <property type="match status" value="1"/>
</dbReference>
<evidence type="ECO:0000259" key="3">
    <source>
        <dbReference type="PROSITE" id="PS51186"/>
    </source>
</evidence>
<dbReference type="InterPro" id="IPR016890">
    <property type="entry name" value="UCP028520"/>
</dbReference>
<sequence length="161" mass="17785">MKLRPMTSADEPAVLALNAAAVEQTDPLGPDRLDWLRLIAAHAAVVEIEDEVAAFVLTFAPGSAHDSLDFQWFNATYADRFLHLDRIVVAEKHRRQGIATSVYRAVERAAKPFDRLVARVQSDPPDEASLAFHAARGFVEVGKLRRPNHTTSAMLSKELAD</sequence>
<accession>A0A4R7TDP4</accession>
<keyword evidence="2" id="KW-0012">Acyltransferase</keyword>
<evidence type="ECO:0000313" key="4">
    <source>
        <dbReference type="EMBL" id="TDU90224.1"/>
    </source>
</evidence>
<reference evidence="4 5" key="1">
    <citation type="submission" date="2019-03" db="EMBL/GenBank/DDBJ databases">
        <title>Genomic Encyclopedia of Type Strains, Phase III (KMG-III): the genomes of soil and plant-associated and newly described type strains.</title>
        <authorList>
            <person name="Whitman W."/>
        </authorList>
    </citation>
    <scope>NUCLEOTIDE SEQUENCE [LARGE SCALE GENOMIC DNA]</scope>
    <source>
        <strain evidence="4 5">VKM Ac-2575</strain>
    </source>
</reference>
<proteinExistence type="predicted"/>
<evidence type="ECO:0000256" key="1">
    <source>
        <dbReference type="ARBA" id="ARBA00022679"/>
    </source>
</evidence>
<dbReference type="PANTHER" id="PTHR43877">
    <property type="entry name" value="AMINOALKYLPHOSPHONATE N-ACETYLTRANSFERASE-RELATED-RELATED"/>
    <property type="match status" value="1"/>
</dbReference>
<dbReference type="Proteomes" id="UP000295151">
    <property type="component" value="Unassembled WGS sequence"/>
</dbReference>
<dbReference type="CDD" id="cd04301">
    <property type="entry name" value="NAT_SF"/>
    <property type="match status" value="1"/>
</dbReference>
<comment type="caution">
    <text evidence="4">The sequence shown here is derived from an EMBL/GenBank/DDBJ whole genome shotgun (WGS) entry which is preliminary data.</text>
</comment>
<dbReference type="InterPro" id="IPR050832">
    <property type="entry name" value="Bact_Acetyltransf"/>
</dbReference>
<gene>
    <name evidence="4" type="ORF">EV138_3809</name>
</gene>
<dbReference type="Gene3D" id="3.40.630.30">
    <property type="match status" value="1"/>
</dbReference>
<dbReference type="AlphaFoldDB" id="A0A4R7TDP4"/>